<name>A0AAV4R646_CAEEX</name>
<feature type="non-terminal residue" evidence="2">
    <location>
        <position position="60"/>
    </location>
</feature>
<dbReference type="Proteomes" id="UP001054945">
    <property type="component" value="Unassembled WGS sequence"/>
</dbReference>
<dbReference type="AlphaFoldDB" id="A0AAV4R646"/>
<keyword evidence="3" id="KW-1185">Reference proteome</keyword>
<evidence type="ECO:0000256" key="1">
    <source>
        <dbReference type="SAM" id="MobiDB-lite"/>
    </source>
</evidence>
<evidence type="ECO:0000313" key="2">
    <source>
        <dbReference type="EMBL" id="GIY15791.1"/>
    </source>
</evidence>
<feature type="region of interest" description="Disordered" evidence="1">
    <location>
        <begin position="29"/>
        <end position="60"/>
    </location>
</feature>
<sequence>MAWAAISRPHAILGGEIFSQKYFSSQNIGFPIPDKQEKPSASYPCTDKANDNTPPPPQCR</sequence>
<proteinExistence type="predicted"/>
<accession>A0AAV4R646</accession>
<organism evidence="2 3">
    <name type="scientific">Caerostris extrusa</name>
    <name type="common">Bark spider</name>
    <name type="synonym">Caerostris bankana</name>
    <dbReference type="NCBI Taxonomy" id="172846"/>
    <lineage>
        <taxon>Eukaryota</taxon>
        <taxon>Metazoa</taxon>
        <taxon>Ecdysozoa</taxon>
        <taxon>Arthropoda</taxon>
        <taxon>Chelicerata</taxon>
        <taxon>Arachnida</taxon>
        <taxon>Araneae</taxon>
        <taxon>Araneomorphae</taxon>
        <taxon>Entelegynae</taxon>
        <taxon>Araneoidea</taxon>
        <taxon>Araneidae</taxon>
        <taxon>Caerostris</taxon>
    </lineage>
</organism>
<protein>
    <submittedName>
        <fullName evidence="2">Uncharacterized protein</fullName>
    </submittedName>
</protein>
<comment type="caution">
    <text evidence="2">The sequence shown here is derived from an EMBL/GenBank/DDBJ whole genome shotgun (WGS) entry which is preliminary data.</text>
</comment>
<reference evidence="2 3" key="1">
    <citation type="submission" date="2021-06" db="EMBL/GenBank/DDBJ databases">
        <title>Caerostris extrusa draft genome.</title>
        <authorList>
            <person name="Kono N."/>
            <person name="Arakawa K."/>
        </authorList>
    </citation>
    <scope>NUCLEOTIDE SEQUENCE [LARGE SCALE GENOMIC DNA]</scope>
</reference>
<evidence type="ECO:0000313" key="3">
    <source>
        <dbReference type="Proteomes" id="UP001054945"/>
    </source>
</evidence>
<dbReference type="EMBL" id="BPLR01007283">
    <property type="protein sequence ID" value="GIY15791.1"/>
    <property type="molecule type" value="Genomic_DNA"/>
</dbReference>
<gene>
    <name evidence="2" type="ORF">CEXT_326761</name>
</gene>